<dbReference type="PANTHER" id="PTHR32114:SF2">
    <property type="entry name" value="ABC TRANSPORTER ABCH.3"/>
    <property type="match status" value="1"/>
</dbReference>
<name>A0A2U8PM69_9BRAD</name>
<dbReference type="SUPFAM" id="SSF52540">
    <property type="entry name" value="P-loop containing nucleoside triphosphate hydrolases"/>
    <property type="match status" value="1"/>
</dbReference>
<dbReference type="KEGG" id="brq:CIT40_01565"/>
<reference evidence="1 2" key="2">
    <citation type="journal article" date="2019" name="Int. J. Syst. Evol. Microbiol.">
        <title>Description and complete genome sequence of Bradyrhizobium amphicarpaeae sp. nov., harbouring photosystem and nitrogen-fixation genes.</title>
        <authorList>
            <person name="Bromfield E.S.P."/>
            <person name="Cloutier S."/>
            <person name="Nguyen H.D.T."/>
        </authorList>
    </citation>
    <scope>NUCLEOTIDE SEQUENCE [LARGE SCALE GENOMIC DNA]</scope>
    <source>
        <strain evidence="1 2">39S1MB</strain>
    </source>
</reference>
<keyword evidence="2" id="KW-1185">Reference proteome</keyword>
<reference evidence="1 2" key="1">
    <citation type="journal article" date="2017" name="Syst. Appl. Microbiol.">
        <title>Soybeans inoculated with root zone soils of Canadian native legumes harbour diverse and novel Bradyrhizobium spp. that possess agricultural potential.</title>
        <authorList>
            <person name="Bromfield E.S.P."/>
            <person name="Cloutier S."/>
            <person name="Tambong J.T."/>
            <person name="Tran Thi T.V."/>
        </authorList>
    </citation>
    <scope>NUCLEOTIDE SEQUENCE [LARGE SCALE GENOMIC DNA]</scope>
    <source>
        <strain evidence="1 2">39S1MB</strain>
    </source>
</reference>
<evidence type="ECO:0000313" key="2">
    <source>
        <dbReference type="Proteomes" id="UP000215884"/>
    </source>
</evidence>
<accession>A0A2U8PM69</accession>
<gene>
    <name evidence="1" type="ORF">CIT40_01565</name>
</gene>
<dbReference type="EMBL" id="CP029426">
    <property type="protein sequence ID" value="AWL98839.1"/>
    <property type="molecule type" value="Genomic_DNA"/>
</dbReference>
<dbReference type="PANTHER" id="PTHR32114">
    <property type="entry name" value="ABC TRANSPORTER ABCH.3"/>
    <property type="match status" value="1"/>
</dbReference>
<sequence length="674" mass="77172">MRLRLRHLRLRAQTTDGPYGADIPFGRGLNVIWADNTKGKSTCLQGMLYALGMERMLSPRREIPLPHVMTSFVDTDDRNRHTVLESSVSLEIENNDGHVVTVHRPIKSKLDNRLIRVDFGPTLSNPTETVRSRDFFVADPGAAAREDGFHYFLERFLNWELPQVRRYDAPDGKLYLETIFPLFWVEQKAGWSSIPAAIPTYLRIRDVHKRAVEFILDLDVHKLELQRQRLAEHLATNEREWRLRLDEIERLMRRNGCKSDGLPLKQTSLKDDLNRGQILVADREKWIPLRDMLSGLRRRVFELTSLPIPTVGEAAQDTALELDHLIKEVDVLNARRIAHHNAKSLKETDIGSLERRIKSLAEDLQKNQDVQKLQRFAGTVSDLSPDRCPTCEQSLHDILLAQDALTAVMPIEDNIRYLRSELKMFENILKRETESIQAINNATSSMDRELSELYDRIRTLRTDLISPNISPSLAAVEERVRIENRLKDLQEAQTAFDESVDHLRSLADVCESLLKLQAALPSDKLSKSDTQKLSWLSAAIRVLAREFNFTTFNPSEISVSEDTYRPQKEGFEIGFETSASDAIRLKWAYQLGLLELEAAERTNHPGILIFDEPRQQSSAKVSFEGLLKRAAQAKERGQQVIFSTSEELENLERLTATLDCTRLFFDGYIVKSIS</sequence>
<dbReference type="InterPro" id="IPR027417">
    <property type="entry name" value="P-loop_NTPase"/>
</dbReference>
<protein>
    <submittedName>
        <fullName evidence="1">Uncharacterized protein</fullName>
    </submittedName>
</protein>
<evidence type="ECO:0000313" key="1">
    <source>
        <dbReference type="EMBL" id="AWL98839.1"/>
    </source>
</evidence>
<dbReference type="Gene3D" id="3.40.50.300">
    <property type="entry name" value="P-loop containing nucleotide triphosphate hydrolases"/>
    <property type="match status" value="1"/>
</dbReference>
<dbReference type="Proteomes" id="UP000215884">
    <property type="component" value="Chromosome"/>
</dbReference>
<organism evidence="1 2">
    <name type="scientific">Bradyrhizobium amphicarpaeae</name>
    <dbReference type="NCBI Taxonomy" id="1404768"/>
    <lineage>
        <taxon>Bacteria</taxon>
        <taxon>Pseudomonadati</taxon>
        <taxon>Pseudomonadota</taxon>
        <taxon>Alphaproteobacteria</taxon>
        <taxon>Hyphomicrobiales</taxon>
        <taxon>Nitrobacteraceae</taxon>
        <taxon>Bradyrhizobium</taxon>
    </lineage>
</organism>
<dbReference type="AlphaFoldDB" id="A0A2U8PM69"/>
<proteinExistence type="predicted"/>
<dbReference type="OrthoDB" id="9764467at2"/>